<sequence>MKFTSSQALARAFALQTAATPWDRATAFDAVIDQTISSQQIVGLTVIAAKSGRIVYERSAGFGDREAGRAVEPNEVYRLASMTKAVVCITALALIQKGKMSLDDPVSRWLPYFRPGTRDGKQPVITVHHLMTHTAGLTYGFLEAEDGPYHKLGVSDGLDNGHLTLEENLRRLASAPLLYEPGTSWGYSLAIDVLGAVIEAVAQARLQDVVKTLVTDPLGLESMAFSVPTSTVVATPYADTQKPPVRMTDAFSLKFDQGSIVYSPSRAFNANAFPSGGVGMVGTARDYLTFLEALRTGGNGILEPAIVSAFASNAIGNLSVSIAGPGYGWGLGVAVLKDPNAAGLRSRQGSWNWSGVYGTSFWVDPSAELSVVALTNTAIGGMAGTFPTSLRCAAYAD</sequence>
<dbReference type="InterPro" id="IPR001466">
    <property type="entry name" value="Beta-lactam-related"/>
</dbReference>
<comment type="caution">
    <text evidence="2">The sequence shown here is derived from an EMBL/GenBank/DDBJ whole genome shotgun (WGS) entry which is preliminary data.</text>
</comment>
<dbReference type="Gene3D" id="3.40.710.10">
    <property type="entry name" value="DD-peptidase/beta-lactamase superfamily"/>
    <property type="match status" value="1"/>
</dbReference>
<proteinExistence type="predicted"/>
<dbReference type="GO" id="GO:0016787">
    <property type="term" value="F:hydrolase activity"/>
    <property type="evidence" value="ECO:0007669"/>
    <property type="project" value="UniProtKB-KW"/>
</dbReference>
<dbReference type="SUPFAM" id="SSF56601">
    <property type="entry name" value="beta-lactamase/transpeptidase-like"/>
    <property type="match status" value="1"/>
</dbReference>
<accession>A0ABV6ZS08</accession>
<dbReference type="Proteomes" id="UP001595190">
    <property type="component" value="Unassembled WGS sequence"/>
</dbReference>
<dbReference type="PANTHER" id="PTHR43283:SF3">
    <property type="entry name" value="BETA-LACTAMASE FAMILY PROTEIN (AFU_ORTHOLOGUE AFUA_5G07500)"/>
    <property type="match status" value="1"/>
</dbReference>
<evidence type="ECO:0000259" key="1">
    <source>
        <dbReference type="Pfam" id="PF00144"/>
    </source>
</evidence>
<protein>
    <submittedName>
        <fullName evidence="2">Serine hydrolase domain-containing protein</fullName>
        <ecNumber evidence="2">3.-.-.-</ecNumber>
    </submittedName>
</protein>
<dbReference type="EC" id="3.-.-.-" evidence="2"/>
<gene>
    <name evidence="2" type="ORF">ACETRX_35700</name>
</gene>
<dbReference type="InterPro" id="IPR050789">
    <property type="entry name" value="Diverse_Enzym_Activities"/>
</dbReference>
<dbReference type="RefSeq" id="WP_394315550.1">
    <property type="nucleotide sequence ID" value="NZ_JBHGPK010000056.1"/>
</dbReference>
<dbReference type="PANTHER" id="PTHR43283">
    <property type="entry name" value="BETA-LACTAMASE-RELATED"/>
    <property type="match status" value="1"/>
</dbReference>
<dbReference type="Pfam" id="PF00144">
    <property type="entry name" value="Beta-lactamase"/>
    <property type="match status" value="1"/>
</dbReference>
<dbReference type="EMBL" id="JBHGPK010000056">
    <property type="protein sequence ID" value="MFC2254963.1"/>
    <property type="molecule type" value="Genomic_DNA"/>
</dbReference>
<dbReference type="InterPro" id="IPR012338">
    <property type="entry name" value="Beta-lactam/transpept-like"/>
</dbReference>
<feature type="domain" description="Beta-lactamase-related" evidence="1">
    <location>
        <begin position="28"/>
        <end position="379"/>
    </location>
</feature>
<organism evidence="2 3">
    <name type="scientific">Labrys neptuniae</name>
    <dbReference type="NCBI Taxonomy" id="376174"/>
    <lineage>
        <taxon>Bacteria</taxon>
        <taxon>Pseudomonadati</taxon>
        <taxon>Pseudomonadota</taxon>
        <taxon>Alphaproteobacteria</taxon>
        <taxon>Hyphomicrobiales</taxon>
        <taxon>Xanthobacteraceae</taxon>
        <taxon>Labrys</taxon>
    </lineage>
</organism>
<evidence type="ECO:0000313" key="2">
    <source>
        <dbReference type="EMBL" id="MFC2254963.1"/>
    </source>
</evidence>
<keyword evidence="2" id="KW-0378">Hydrolase</keyword>
<name>A0ABV6ZS08_9HYPH</name>
<reference evidence="2 3" key="1">
    <citation type="submission" date="2024-09" db="EMBL/GenBank/DDBJ databases">
        <title>Description of Labrys sedimenti sp. nov., isolated from a diclofenac-degrading enrichment culture, and genome-based reclassification of Labrys portucalensis as a later heterotypic synonym of Labrys neptuniae.</title>
        <authorList>
            <person name="Tancsics A."/>
            <person name="Csepanyi A."/>
        </authorList>
    </citation>
    <scope>NUCLEOTIDE SEQUENCE [LARGE SCALE GENOMIC DNA]</scope>
    <source>
        <strain evidence="2 3">LMG 23412</strain>
    </source>
</reference>
<evidence type="ECO:0000313" key="3">
    <source>
        <dbReference type="Proteomes" id="UP001595190"/>
    </source>
</evidence>